<dbReference type="PANTHER" id="PTHR23407">
    <property type="entry name" value="ATPASE INHIBITOR/5-FORMYLTETRAHYDROFOLATE CYCLO-LIGASE"/>
    <property type="match status" value="1"/>
</dbReference>
<dbReference type="STRING" id="1155689.SAMN05444278_103110"/>
<dbReference type="InterPro" id="IPR002698">
    <property type="entry name" value="FTHF_cligase"/>
</dbReference>
<gene>
    <name evidence="3" type="ORF">SAMN05444278_103110</name>
</gene>
<dbReference type="InterPro" id="IPR024185">
    <property type="entry name" value="FTHF_cligase-like_sf"/>
</dbReference>
<comment type="catalytic activity">
    <reaction evidence="2">
        <text>(6S)-5-formyl-5,6,7,8-tetrahydrofolate + ATP = (6R)-5,10-methenyltetrahydrofolate + ADP + phosphate</text>
        <dbReference type="Rhea" id="RHEA:10488"/>
        <dbReference type="ChEBI" id="CHEBI:30616"/>
        <dbReference type="ChEBI" id="CHEBI:43474"/>
        <dbReference type="ChEBI" id="CHEBI:57455"/>
        <dbReference type="ChEBI" id="CHEBI:57457"/>
        <dbReference type="ChEBI" id="CHEBI:456216"/>
        <dbReference type="EC" id="6.3.3.2"/>
    </reaction>
</comment>
<dbReference type="Gene3D" id="3.40.50.10420">
    <property type="entry name" value="NagB/RpiA/CoA transferase-like"/>
    <property type="match status" value="1"/>
</dbReference>
<organism evidence="3 4">
    <name type="scientific">Psychroflexus salarius</name>
    <dbReference type="NCBI Taxonomy" id="1155689"/>
    <lineage>
        <taxon>Bacteria</taxon>
        <taxon>Pseudomonadati</taxon>
        <taxon>Bacteroidota</taxon>
        <taxon>Flavobacteriia</taxon>
        <taxon>Flavobacteriales</taxon>
        <taxon>Flavobacteriaceae</taxon>
        <taxon>Psychroflexus</taxon>
    </lineage>
</organism>
<dbReference type="RefSeq" id="WP_073192562.1">
    <property type="nucleotide sequence ID" value="NZ_FQTW01000003.1"/>
</dbReference>
<dbReference type="PIRSF" id="PIRSF006806">
    <property type="entry name" value="FTHF_cligase"/>
    <property type="match status" value="1"/>
</dbReference>
<dbReference type="AlphaFoldDB" id="A0A1M4UUA5"/>
<sequence length="186" mass="21467">MKPALRKHYKQLREEISEETLDQLSLQIANKSLELEALWQQTYYHVFLPIKRLKEINTEYLLHILQGKDKQIAVSKSDFEQLEMQHILLTDATKIEVNAFGIPEPVEGIAVKPTQLDVVFIPLLAFDQNGNRLGYGKGFYDIFLKQCSKTTLKVGVSLFPPEAKIKAESHDQKLDYCITPQQIYKF</sequence>
<evidence type="ECO:0000256" key="2">
    <source>
        <dbReference type="RuleBase" id="RU361279"/>
    </source>
</evidence>
<keyword evidence="2" id="KW-0479">Metal-binding</keyword>
<evidence type="ECO:0000313" key="4">
    <source>
        <dbReference type="Proteomes" id="UP000184462"/>
    </source>
</evidence>
<keyword evidence="4" id="KW-1185">Reference proteome</keyword>
<dbReference type="GO" id="GO:0035999">
    <property type="term" value="P:tetrahydrofolate interconversion"/>
    <property type="evidence" value="ECO:0007669"/>
    <property type="project" value="TreeGrafter"/>
</dbReference>
<evidence type="ECO:0000313" key="3">
    <source>
        <dbReference type="EMBL" id="SHE60341.1"/>
    </source>
</evidence>
<dbReference type="GO" id="GO:0009396">
    <property type="term" value="P:folic acid-containing compound biosynthetic process"/>
    <property type="evidence" value="ECO:0007669"/>
    <property type="project" value="TreeGrafter"/>
</dbReference>
<dbReference type="NCBIfam" id="TIGR02727">
    <property type="entry name" value="MTHFS_bact"/>
    <property type="match status" value="1"/>
</dbReference>
<dbReference type="Proteomes" id="UP000184462">
    <property type="component" value="Unassembled WGS sequence"/>
</dbReference>
<name>A0A1M4UUA5_9FLAO</name>
<proteinExistence type="inferred from homology"/>
<comment type="cofactor">
    <cofactor evidence="2">
        <name>Mg(2+)</name>
        <dbReference type="ChEBI" id="CHEBI:18420"/>
    </cofactor>
</comment>
<dbReference type="GO" id="GO:0005524">
    <property type="term" value="F:ATP binding"/>
    <property type="evidence" value="ECO:0007669"/>
    <property type="project" value="UniProtKB-KW"/>
</dbReference>
<dbReference type="InterPro" id="IPR037171">
    <property type="entry name" value="NagB/RpiA_transferase-like"/>
</dbReference>
<dbReference type="OrthoDB" id="9801938at2"/>
<dbReference type="GO" id="GO:0046872">
    <property type="term" value="F:metal ion binding"/>
    <property type="evidence" value="ECO:0007669"/>
    <property type="project" value="UniProtKB-KW"/>
</dbReference>
<reference evidence="3 4" key="1">
    <citation type="submission" date="2016-11" db="EMBL/GenBank/DDBJ databases">
        <authorList>
            <person name="Jaros S."/>
            <person name="Januszkiewicz K."/>
            <person name="Wedrychowicz H."/>
        </authorList>
    </citation>
    <scope>NUCLEOTIDE SEQUENCE [LARGE SCALE GENOMIC DNA]</scope>
    <source>
        <strain evidence="3 4">DSM 25661</strain>
    </source>
</reference>
<dbReference type="GO" id="GO:0030272">
    <property type="term" value="F:5-formyltetrahydrofolate cyclo-ligase activity"/>
    <property type="evidence" value="ECO:0007669"/>
    <property type="project" value="UniProtKB-EC"/>
</dbReference>
<dbReference type="EMBL" id="FQTW01000003">
    <property type="protein sequence ID" value="SHE60341.1"/>
    <property type="molecule type" value="Genomic_DNA"/>
</dbReference>
<feature type="binding site" evidence="1">
    <location>
        <begin position="132"/>
        <end position="140"/>
    </location>
    <ligand>
        <name>ATP</name>
        <dbReference type="ChEBI" id="CHEBI:30616"/>
    </ligand>
</feature>
<keyword evidence="2" id="KW-0460">Magnesium</keyword>
<keyword evidence="1 2" id="KW-0547">Nucleotide-binding</keyword>
<accession>A0A1M4UUA5</accession>
<evidence type="ECO:0000256" key="1">
    <source>
        <dbReference type="PIRSR" id="PIRSR006806-1"/>
    </source>
</evidence>
<feature type="binding site" evidence="1">
    <location>
        <begin position="2"/>
        <end position="6"/>
    </location>
    <ligand>
        <name>ATP</name>
        <dbReference type="ChEBI" id="CHEBI:30616"/>
    </ligand>
</feature>
<dbReference type="EC" id="6.3.3.2" evidence="2"/>
<keyword evidence="1 2" id="KW-0067">ATP-binding</keyword>
<dbReference type="Pfam" id="PF01812">
    <property type="entry name" value="5-FTHF_cyc-lig"/>
    <property type="match status" value="1"/>
</dbReference>
<comment type="similarity">
    <text evidence="2">Belongs to the 5-formyltetrahydrofolate cyclo-ligase family.</text>
</comment>
<dbReference type="SUPFAM" id="SSF100950">
    <property type="entry name" value="NagB/RpiA/CoA transferase-like"/>
    <property type="match status" value="1"/>
</dbReference>
<protein>
    <recommendedName>
        <fullName evidence="2">5-formyltetrahydrofolate cyclo-ligase</fullName>
        <ecNumber evidence="2">6.3.3.2</ecNumber>
    </recommendedName>
</protein>
<feature type="binding site" evidence="1">
    <location>
        <position position="55"/>
    </location>
    <ligand>
        <name>substrate</name>
    </ligand>
</feature>
<dbReference type="PANTHER" id="PTHR23407:SF11">
    <property type="entry name" value="CHROMOSOME UNDETERMINED SCAFFOLD_24, WHOLE GENOME SHOTGUN SEQUENCE"/>
    <property type="match status" value="1"/>
</dbReference>
<keyword evidence="3" id="KW-0436">Ligase</keyword>
<feature type="binding site" evidence="1">
    <location>
        <position position="48"/>
    </location>
    <ligand>
        <name>substrate</name>
    </ligand>
</feature>